<accession>A0A9D2BDP6</accession>
<organism evidence="4 5">
    <name type="scientific">Candidatus Anaerobutyricum stercoripullorum</name>
    <dbReference type="NCBI Taxonomy" id="2838456"/>
    <lineage>
        <taxon>Bacteria</taxon>
        <taxon>Bacillati</taxon>
        <taxon>Bacillota</taxon>
        <taxon>Clostridia</taxon>
        <taxon>Lachnospirales</taxon>
        <taxon>Lachnospiraceae</taxon>
        <taxon>Anaerobutyricum</taxon>
    </lineage>
</organism>
<dbReference type="Proteomes" id="UP000886805">
    <property type="component" value="Unassembled WGS sequence"/>
</dbReference>
<evidence type="ECO:0000259" key="3">
    <source>
        <dbReference type="PROSITE" id="PS50853"/>
    </source>
</evidence>
<feature type="domain" description="Fibronectin type-III" evidence="3">
    <location>
        <begin position="362"/>
        <end position="457"/>
    </location>
</feature>
<dbReference type="SUPFAM" id="SSF49265">
    <property type="entry name" value="Fibronectin type III"/>
    <property type="match status" value="1"/>
</dbReference>
<reference evidence="4" key="2">
    <citation type="submission" date="2021-04" db="EMBL/GenBank/DDBJ databases">
        <authorList>
            <person name="Gilroy R."/>
        </authorList>
    </citation>
    <scope>NUCLEOTIDE SEQUENCE</scope>
    <source>
        <strain evidence="4">ChiSxjej3B15-1167</strain>
    </source>
</reference>
<proteinExistence type="predicted"/>
<feature type="signal peptide" evidence="2">
    <location>
        <begin position="1"/>
        <end position="26"/>
    </location>
</feature>
<keyword evidence="2" id="KW-0732">Signal</keyword>
<evidence type="ECO:0000256" key="2">
    <source>
        <dbReference type="SAM" id="SignalP"/>
    </source>
</evidence>
<protein>
    <submittedName>
        <fullName evidence="4">Fibronectin type III domain-containing protein</fullName>
    </submittedName>
</protein>
<reference evidence="4" key="1">
    <citation type="journal article" date="2021" name="PeerJ">
        <title>Extensive microbial diversity within the chicken gut microbiome revealed by metagenomics and culture.</title>
        <authorList>
            <person name="Gilroy R."/>
            <person name="Ravi A."/>
            <person name="Getino M."/>
            <person name="Pursley I."/>
            <person name="Horton D.L."/>
            <person name="Alikhan N.F."/>
            <person name="Baker D."/>
            <person name="Gharbi K."/>
            <person name="Hall N."/>
            <person name="Watson M."/>
            <person name="Adriaenssens E.M."/>
            <person name="Foster-Nyarko E."/>
            <person name="Jarju S."/>
            <person name="Secka A."/>
            <person name="Antonio M."/>
            <person name="Oren A."/>
            <person name="Chaudhuri R.R."/>
            <person name="La Ragione R."/>
            <person name="Hildebrand F."/>
            <person name="Pallen M.J."/>
        </authorList>
    </citation>
    <scope>NUCLEOTIDE SEQUENCE</scope>
    <source>
        <strain evidence="4">ChiSxjej3B15-1167</strain>
    </source>
</reference>
<dbReference type="CDD" id="cd00063">
    <property type="entry name" value="FN3"/>
    <property type="match status" value="1"/>
</dbReference>
<feature type="chain" id="PRO_5039521297" evidence="2">
    <location>
        <begin position="27"/>
        <end position="457"/>
    </location>
</feature>
<evidence type="ECO:0000256" key="1">
    <source>
        <dbReference type="SAM" id="MobiDB-lite"/>
    </source>
</evidence>
<gene>
    <name evidence="4" type="ORF">H9849_06800</name>
</gene>
<dbReference type="PROSITE" id="PS50853">
    <property type="entry name" value="FN3"/>
    <property type="match status" value="1"/>
</dbReference>
<name>A0A9D2BDP6_9FIRM</name>
<dbReference type="Gene3D" id="2.60.40.10">
    <property type="entry name" value="Immunoglobulins"/>
    <property type="match status" value="1"/>
</dbReference>
<dbReference type="InterPro" id="IPR013783">
    <property type="entry name" value="Ig-like_fold"/>
</dbReference>
<evidence type="ECO:0000313" key="4">
    <source>
        <dbReference type="EMBL" id="HIX72715.1"/>
    </source>
</evidence>
<comment type="caution">
    <text evidence="4">The sequence shown here is derived from an EMBL/GenBank/DDBJ whole genome shotgun (WGS) entry which is preliminary data.</text>
</comment>
<dbReference type="AlphaFoldDB" id="A0A9D2BDP6"/>
<dbReference type="InterPro" id="IPR003961">
    <property type="entry name" value="FN3_dom"/>
</dbReference>
<evidence type="ECO:0000313" key="5">
    <source>
        <dbReference type="Proteomes" id="UP000886805"/>
    </source>
</evidence>
<dbReference type="SMART" id="SM00060">
    <property type="entry name" value="FN3"/>
    <property type="match status" value="1"/>
</dbReference>
<dbReference type="EMBL" id="DXEQ01000201">
    <property type="protein sequence ID" value="HIX72715.1"/>
    <property type="molecule type" value="Genomic_DNA"/>
</dbReference>
<sequence>MHLRWKSRLFVLLMAGVFCGGMTAYAVKTAGGWNAPAAVCAETTNAGDGAGSETPGEGGETVTQAMDLSSEEFTITLKEEDHTYSGSAITPEIVVEGPVVKEETGETGDTAGGDTGSGETAGSQTGGADDGTAGGGTDDGTAGDDQTPVQTEQGTLQKDKDYTVTYENNTNAGTATILVKAAAGQNVYTGERKVTFTIKPKDISDLEMKGRNKVYKGRPLNSGVDMYYNGMKLERSKDYRMKDYSNNLNVGTASGTVVGKGNYTGERAMTFEITPKNIYELDFTPDLSKKTYIYTGQKMTPDVTFTFDILGEDNKVTGHMTLAKDVDYTISYVDNKKVGTAAVMILGRGNFNGSRIMTFKIRPQATKLKKLVKGKRSIKVKWAKKEKQVTGYMIMCSTKKDFSSNVKKVTVKKNTNKYTFKNLKKKKKYFVRVRTYKKSGGETYYSKWSNVMKIKTK</sequence>
<dbReference type="Pfam" id="PF00041">
    <property type="entry name" value="fn3"/>
    <property type="match status" value="1"/>
</dbReference>
<dbReference type="InterPro" id="IPR036116">
    <property type="entry name" value="FN3_sf"/>
</dbReference>
<feature type="region of interest" description="Disordered" evidence="1">
    <location>
        <begin position="80"/>
        <end position="161"/>
    </location>
</feature>
<feature type="compositionally biased region" description="Gly residues" evidence="1">
    <location>
        <begin position="124"/>
        <end position="138"/>
    </location>
</feature>